<protein>
    <submittedName>
        <fullName evidence="1">Uncharacterized protein</fullName>
    </submittedName>
</protein>
<proteinExistence type="predicted"/>
<sequence length="26" mass="3100">MTQNTINFTIYNESIYINDIITNILH</sequence>
<evidence type="ECO:0000313" key="1">
    <source>
        <dbReference type="EMBL" id="CDW40343.1"/>
    </source>
</evidence>
<dbReference type="AlphaFoldDB" id="A0A0K2UQ32"/>
<dbReference type="EMBL" id="HACA01022982">
    <property type="protein sequence ID" value="CDW40343.1"/>
    <property type="molecule type" value="Transcribed_RNA"/>
</dbReference>
<accession>A0A0K2UQ32</accession>
<name>A0A0K2UQ32_LEPSM</name>
<reference evidence="1" key="1">
    <citation type="submission" date="2014-05" db="EMBL/GenBank/DDBJ databases">
        <authorList>
            <person name="Chronopoulou M."/>
        </authorList>
    </citation>
    <scope>NUCLEOTIDE SEQUENCE</scope>
    <source>
        <tissue evidence="1">Whole organism</tissue>
    </source>
</reference>
<organism evidence="1">
    <name type="scientific">Lepeophtheirus salmonis</name>
    <name type="common">Salmon louse</name>
    <name type="synonym">Caligus salmonis</name>
    <dbReference type="NCBI Taxonomy" id="72036"/>
    <lineage>
        <taxon>Eukaryota</taxon>
        <taxon>Metazoa</taxon>
        <taxon>Ecdysozoa</taxon>
        <taxon>Arthropoda</taxon>
        <taxon>Crustacea</taxon>
        <taxon>Multicrustacea</taxon>
        <taxon>Hexanauplia</taxon>
        <taxon>Copepoda</taxon>
        <taxon>Siphonostomatoida</taxon>
        <taxon>Caligidae</taxon>
        <taxon>Lepeophtheirus</taxon>
    </lineage>
</organism>